<proteinExistence type="predicted"/>
<organism evidence="2 3">
    <name type="scientific">Undibacterium hunanense</name>
    <dbReference type="NCBI Taxonomy" id="2762292"/>
    <lineage>
        <taxon>Bacteria</taxon>
        <taxon>Pseudomonadati</taxon>
        <taxon>Pseudomonadota</taxon>
        <taxon>Betaproteobacteria</taxon>
        <taxon>Burkholderiales</taxon>
        <taxon>Oxalobacteraceae</taxon>
        <taxon>Undibacterium</taxon>
    </lineage>
</organism>
<dbReference type="PROSITE" id="PS51257">
    <property type="entry name" value="PROKAR_LIPOPROTEIN"/>
    <property type="match status" value="1"/>
</dbReference>
<keyword evidence="1" id="KW-0732">Signal</keyword>
<evidence type="ECO:0008006" key="4">
    <source>
        <dbReference type="Google" id="ProtNLM"/>
    </source>
</evidence>
<sequence length="355" mass="37051">MKFQNTAVLSIALVLSACGGGSGGSANSGGATGGANSGIVSGQGCTNKFGRTWTAVDGVKQKLEYFNNVVYGNGVFLGIGYGKAVISRDGENWINVASSGVHGGYALTYALGKIYMVGQTGGLADNRMMASSTIDGTSWDNVIIGDSANPSLQALPNVDPQSMSYGNGRFVLVGRDGKIIWSADGRSWYAAANAADLKVYGFDWGTFANGKFYAGARLNVYVSSDGNTWQTQKIVGDGTFPTTGLTGMQYFNGMYVAVDSQGNIANSSDSINWKTVAKGRVFLPVNGNAIVAGGGQLMAVDSASNFTRDGDDIFYSCDGIQWEKTKVPNGNYSYSIAIGDNIAAGVGSTPIFSKY</sequence>
<feature type="chain" id="PRO_5045242696" description="Lipoprotein" evidence="1">
    <location>
        <begin position="20"/>
        <end position="355"/>
    </location>
</feature>
<comment type="caution">
    <text evidence="2">The sequence shown here is derived from an EMBL/GenBank/DDBJ whole genome shotgun (WGS) entry which is preliminary data.</text>
</comment>
<dbReference type="SUPFAM" id="SSF110296">
    <property type="entry name" value="Oligoxyloglucan reducing end-specific cellobiohydrolase"/>
    <property type="match status" value="1"/>
</dbReference>
<evidence type="ECO:0000256" key="1">
    <source>
        <dbReference type="SAM" id="SignalP"/>
    </source>
</evidence>
<reference evidence="2 3" key="1">
    <citation type="submission" date="2020-08" db="EMBL/GenBank/DDBJ databases">
        <title>Novel species isolated from subtropical streams in China.</title>
        <authorList>
            <person name="Lu H."/>
        </authorList>
    </citation>
    <scope>NUCLEOTIDE SEQUENCE [LARGE SCALE GENOMIC DNA]</scope>
    <source>
        <strain evidence="2 3">CY18W</strain>
    </source>
</reference>
<accession>A0ABR6ZRW3</accession>
<evidence type="ECO:0000313" key="3">
    <source>
        <dbReference type="Proteomes" id="UP000650424"/>
    </source>
</evidence>
<evidence type="ECO:0000313" key="2">
    <source>
        <dbReference type="EMBL" id="MBC3918278.1"/>
    </source>
</evidence>
<dbReference type="RefSeq" id="WP_186947533.1">
    <property type="nucleotide sequence ID" value="NZ_JACOGF010000005.1"/>
</dbReference>
<feature type="signal peptide" evidence="1">
    <location>
        <begin position="1"/>
        <end position="19"/>
    </location>
</feature>
<name>A0ABR6ZRW3_9BURK</name>
<dbReference type="EMBL" id="JACOGF010000005">
    <property type="protein sequence ID" value="MBC3918278.1"/>
    <property type="molecule type" value="Genomic_DNA"/>
</dbReference>
<gene>
    <name evidence="2" type="ORF">H8L32_12375</name>
</gene>
<keyword evidence="3" id="KW-1185">Reference proteome</keyword>
<dbReference type="Proteomes" id="UP000650424">
    <property type="component" value="Unassembled WGS sequence"/>
</dbReference>
<protein>
    <recommendedName>
        <fullName evidence="4">Lipoprotein</fullName>
    </recommendedName>
</protein>